<feature type="region of interest" description="Disordered" evidence="1">
    <location>
        <begin position="1"/>
        <end position="74"/>
    </location>
</feature>
<evidence type="ECO:0000313" key="2">
    <source>
        <dbReference type="EMBL" id="KAI5404210.1"/>
    </source>
</evidence>
<proteinExistence type="predicted"/>
<organism evidence="2 3">
    <name type="scientific">Pisum sativum</name>
    <name type="common">Garden pea</name>
    <name type="synonym">Lathyrus oleraceus</name>
    <dbReference type="NCBI Taxonomy" id="3888"/>
    <lineage>
        <taxon>Eukaryota</taxon>
        <taxon>Viridiplantae</taxon>
        <taxon>Streptophyta</taxon>
        <taxon>Embryophyta</taxon>
        <taxon>Tracheophyta</taxon>
        <taxon>Spermatophyta</taxon>
        <taxon>Magnoliopsida</taxon>
        <taxon>eudicotyledons</taxon>
        <taxon>Gunneridae</taxon>
        <taxon>Pentapetalae</taxon>
        <taxon>rosids</taxon>
        <taxon>fabids</taxon>
        <taxon>Fabales</taxon>
        <taxon>Fabaceae</taxon>
        <taxon>Papilionoideae</taxon>
        <taxon>50 kb inversion clade</taxon>
        <taxon>NPAAA clade</taxon>
        <taxon>Hologalegina</taxon>
        <taxon>IRL clade</taxon>
        <taxon>Fabeae</taxon>
        <taxon>Lathyrus</taxon>
    </lineage>
</organism>
<sequence length="168" mass="18237">MSLREDGAFSDASKGEAGDETVRTLNRNESDDGDDLRHAKVGRLSQESSACNVTSSSVSASPKNSPWVLPSGTGNISASKGTVSNLRRGKLKTNDEIGSENAYAHSSFDNGRVSEKYILTSSDDSAMEEDFTVESDGLRFLSSPDWPQIVYDVSSQDITVHIPFHRFL</sequence>
<evidence type="ECO:0000256" key="1">
    <source>
        <dbReference type="SAM" id="MobiDB-lite"/>
    </source>
</evidence>
<reference evidence="2 3" key="1">
    <citation type="journal article" date="2022" name="Nat. Genet.">
        <title>Improved pea reference genome and pan-genome highlight genomic features and evolutionary characteristics.</title>
        <authorList>
            <person name="Yang T."/>
            <person name="Liu R."/>
            <person name="Luo Y."/>
            <person name="Hu S."/>
            <person name="Wang D."/>
            <person name="Wang C."/>
            <person name="Pandey M.K."/>
            <person name="Ge S."/>
            <person name="Xu Q."/>
            <person name="Li N."/>
            <person name="Li G."/>
            <person name="Huang Y."/>
            <person name="Saxena R.K."/>
            <person name="Ji Y."/>
            <person name="Li M."/>
            <person name="Yan X."/>
            <person name="He Y."/>
            <person name="Liu Y."/>
            <person name="Wang X."/>
            <person name="Xiang C."/>
            <person name="Varshney R.K."/>
            <person name="Ding H."/>
            <person name="Gao S."/>
            <person name="Zong X."/>
        </authorList>
    </citation>
    <scope>NUCLEOTIDE SEQUENCE [LARGE SCALE GENOMIC DNA]</scope>
    <source>
        <strain evidence="2 3">cv. Zhongwan 6</strain>
    </source>
</reference>
<protein>
    <submittedName>
        <fullName evidence="2">Uncharacterized protein</fullName>
    </submittedName>
</protein>
<dbReference type="EMBL" id="JAMSHJ010000005">
    <property type="protein sequence ID" value="KAI5404210.1"/>
    <property type="molecule type" value="Genomic_DNA"/>
</dbReference>
<comment type="caution">
    <text evidence="2">The sequence shown here is derived from an EMBL/GenBank/DDBJ whole genome shotgun (WGS) entry which is preliminary data.</text>
</comment>
<name>A0A9D5AFW1_PEA</name>
<dbReference type="Proteomes" id="UP001058974">
    <property type="component" value="Chromosome 5"/>
</dbReference>
<gene>
    <name evidence="2" type="ORF">KIW84_051380</name>
</gene>
<feature type="compositionally biased region" description="Basic and acidic residues" evidence="1">
    <location>
        <begin position="1"/>
        <end position="38"/>
    </location>
</feature>
<evidence type="ECO:0000313" key="3">
    <source>
        <dbReference type="Proteomes" id="UP001058974"/>
    </source>
</evidence>
<dbReference type="AlphaFoldDB" id="A0A9D5AFW1"/>
<accession>A0A9D5AFW1</accession>
<dbReference type="Gramene" id="Psat05G0138000-T1">
    <property type="protein sequence ID" value="KAI5404210.1"/>
    <property type="gene ID" value="KIW84_051380"/>
</dbReference>
<feature type="compositionally biased region" description="Low complexity" evidence="1">
    <location>
        <begin position="48"/>
        <end position="66"/>
    </location>
</feature>
<keyword evidence="3" id="KW-1185">Reference proteome</keyword>